<protein>
    <submittedName>
        <fullName evidence="4">Transcriptional regulator, TetR family</fullName>
    </submittedName>
</protein>
<feature type="domain" description="HTH tetR-type" evidence="3">
    <location>
        <begin position="16"/>
        <end position="76"/>
    </location>
</feature>
<evidence type="ECO:0000256" key="1">
    <source>
        <dbReference type="ARBA" id="ARBA00023125"/>
    </source>
</evidence>
<evidence type="ECO:0000313" key="5">
    <source>
        <dbReference type="Proteomes" id="UP000218891"/>
    </source>
</evidence>
<gene>
    <name evidence="4" type="ORF">PhaeoP36_01778</name>
</gene>
<dbReference type="Gene3D" id="1.10.357.10">
    <property type="entry name" value="Tetracycline Repressor, domain 2"/>
    <property type="match status" value="1"/>
</dbReference>
<evidence type="ECO:0000259" key="3">
    <source>
        <dbReference type="PROSITE" id="PS50977"/>
    </source>
</evidence>
<dbReference type="PANTHER" id="PTHR30055:SF223">
    <property type="entry name" value="HTH-TYPE TRANSCRIPTIONAL REGULATOR UIDR"/>
    <property type="match status" value="1"/>
</dbReference>
<dbReference type="EMBL" id="CP010643">
    <property type="protein sequence ID" value="ATG35920.1"/>
    <property type="molecule type" value="Genomic_DNA"/>
</dbReference>
<proteinExistence type="predicted"/>
<evidence type="ECO:0000313" key="4">
    <source>
        <dbReference type="EMBL" id="ATG35920.1"/>
    </source>
</evidence>
<dbReference type="InterPro" id="IPR009057">
    <property type="entry name" value="Homeodomain-like_sf"/>
</dbReference>
<name>A0ABN5DFA0_9RHOB</name>
<organism evidence="4 5">
    <name type="scientific">Phaeobacter piscinae</name>
    <dbReference type="NCBI Taxonomy" id="1580596"/>
    <lineage>
        <taxon>Bacteria</taxon>
        <taxon>Pseudomonadati</taxon>
        <taxon>Pseudomonadota</taxon>
        <taxon>Alphaproteobacteria</taxon>
        <taxon>Rhodobacterales</taxon>
        <taxon>Roseobacteraceae</taxon>
        <taxon>Phaeobacter</taxon>
    </lineage>
</organism>
<reference evidence="4 5" key="2">
    <citation type="journal article" date="2017" name="Genome Biol. Evol.">
        <title>Trajectories and Drivers of Genome Evolution in Surface-Associated Marine Phaeobacter.</title>
        <authorList>
            <person name="Freese H.M."/>
            <person name="Sikorski J."/>
            <person name="Bunk B."/>
            <person name="Scheuner C."/>
            <person name="Meier-Kolthoff J.P."/>
            <person name="Sproer C."/>
            <person name="Gram L."/>
            <person name="Overmann J."/>
        </authorList>
    </citation>
    <scope>NUCLEOTIDE SEQUENCE [LARGE SCALE GENOMIC DNA]</scope>
    <source>
        <strain evidence="4 5">P36</strain>
    </source>
</reference>
<dbReference type="Proteomes" id="UP000218891">
    <property type="component" value="Chromosome"/>
</dbReference>
<dbReference type="RefSeq" id="WP_096789340.1">
    <property type="nucleotide sequence ID" value="NZ_CP010643.1"/>
</dbReference>
<keyword evidence="1 2" id="KW-0238">DNA-binding</keyword>
<dbReference type="Pfam" id="PF00440">
    <property type="entry name" value="TetR_N"/>
    <property type="match status" value="1"/>
</dbReference>
<dbReference type="PANTHER" id="PTHR30055">
    <property type="entry name" value="HTH-TYPE TRANSCRIPTIONAL REGULATOR RUTR"/>
    <property type="match status" value="1"/>
</dbReference>
<evidence type="ECO:0000256" key="2">
    <source>
        <dbReference type="PROSITE-ProRule" id="PRU00335"/>
    </source>
</evidence>
<reference evidence="4 5" key="1">
    <citation type="journal article" date="2017" name="Front. Microbiol.">
        <title>Phaeobacter piscinae sp. nov., a species of the Roseobacter group and potential aquaculture probiont.</title>
        <authorList>
            <person name="Sonnenschein E.C."/>
            <person name="Phippen C.B.W."/>
            <person name="Nielsen K.F."/>
            <person name="Mateiu R.V."/>
            <person name="Melchiorsen J."/>
            <person name="Gram L."/>
            <person name="Overmann J."/>
            <person name="Freese H.M."/>
        </authorList>
    </citation>
    <scope>NUCLEOTIDE SEQUENCE [LARGE SCALE GENOMIC DNA]</scope>
    <source>
        <strain evidence="4 5">P36</strain>
    </source>
</reference>
<reference evidence="4 5" key="3">
    <citation type="journal article" date="2017" name="Int. J. Syst. Evol. Microbiol.">
        <title>Adaptation of Surface-Associated Bacteria to the Open Ocean: A Genomically Distinct Subpopulation of Phaeobacter gallaeciensis Colonizes Pacific Mesozooplankton.</title>
        <authorList>
            <person name="Freese H.M."/>
            <person name="Methner A."/>
            <person name="Overmann J."/>
        </authorList>
    </citation>
    <scope>NUCLEOTIDE SEQUENCE [LARGE SCALE GENOMIC DNA]</scope>
    <source>
        <strain evidence="4 5">P36</strain>
    </source>
</reference>
<dbReference type="PROSITE" id="PS50977">
    <property type="entry name" value="HTH_TETR_2"/>
    <property type="match status" value="1"/>
</dbReference>
<keyword evidence="5" id="KW-1185">Reference proteome</keyword>
<dbReference type="InterPro" id="IPR050109">
    <property type="entry name" value="HTH-type_TetR-like_transc_reg"/>
</dbReference>
<reference evidence="4 5" key="4">
    <citation type="journal article" date="2018" name="Environ. Microbiol. Rep.">
        <title>Phylogenetic distribution of roseobacticides in the Roseobacter group and their effect on microalgae.</title>
        <authorList>
            <person name="Sonnenschein E.C."/>
            <person name="Phippen C.B."/>
            <person name="Bentzon-Tilia M."/>
            <person name="Rasmussen S.A."/>
            <person name="Nielsen K.F."/>
            <person name="Gram L."/>
        </authorList>
    </citation>
    <scope>NUCLEOTIDE SEQUENCE [LARGE SCALE GENOMIC DNA]</scope>
    <source>
        <strain evidence="4 5">P36</strain>
    </source>
</reference>
<feature type="DNA-binding region" description="H-T-H motif" evidence="2">
    <location>
        <begin position="39"/>
        <end position="58"/>
    </location>
</feature>
<dbReference type="SUPFAM" id="SSF46689">
    <property type="entry name" value="Homeodomain-like"/>
    <property type="match status" value="1"/>
</dbReference>
<dbReference type="InterPro" id="IPR001647">
    <property type="entry name" value="HTH_TetR"/>
</dbReference>
<sequence length="190" mass="20401">MTKAPSPGRPPKADQRLSKQLILQTALPIVQDKGVDALSFRMLADQLGVTPMAVTYHAGTKKQLLSDLVEHAFAGVLDGVEGGTPVERARSIMATYYGYALKNANLLRAILEDVTLMSADLANVVPKLKACTDQLKNSDGGDVLVHLLIDYAHGFVLSASSGANNPLTIEDYLRGIDWILCRAAGDREAI</sequence>
<accession>A0ABN5DFA0</accession>